<dbReference type="Pfam" id="PF03054">
    <property type="entry name" value="tRNA_Me_trans"/>
    <property type="match status" value="1"/>
</dbReference>
<dbReference type="Pfam" id="PF00995">
    <property type="entry name" value="Sec1"/>
    <property type="match status" value="1"/>
</dbReference>
<dbReference type="GO" id="GO:0016192">
    <property type="term" value="P:vesicle-mediated transport"/>
    <property type="evidence" value="ECO:0007669"/>
    <property type="project" value="InterPro"/>
</dbReference>
<sequence>MELESVPEEARSKHQATSLLESHPALKRVERTKLDTMWNFFRPFAVCEEQNIARSDDMENILSFAQGYGPRRLTNAQVFAELQRASRQIPHDGGVVHDESTEMVPDFETKSKEKGEKETERSNMYPFLATQQYINEMLRLAGPGMKMILMDKETTTIVSCAYTQSEMMLKEVFLFERLDSGIIRETIKFLKCIVFVRPTAENIKLLSDELKSPKYAQYYLYFSNIISKADLKTLADSDEQETVREVREFYADFIPISPYFVTLDIPNPYTSQRYQKTSSDAQRLAEELIKQQSKDVTLFEQCKTDAVLIILDRSEDPVSPLLNQWTYEAMVHELIGMHNNRVKLGNDAKDEQKNLILSSHHDEFYSKNMFSNFGDIGQNIKCLMNDYQRKAQTHQQLESIVDMKRFIEQYPQFRKMTGTVSKHVQLVSELSHLVTEWNLLEISELEQNIAVANGDHQTCIESLKRILQHPKTTELNALRLAMLYALRFESSANNSLNIILDLLRQRGITNRNIQLVKILLEYSGHKKRQSDLFGNKSAMEMTKKFIKGLKGVENIYTQHEPYITQLIESVSRGKLPASNFASTDSSINSRFDEIIIFIIGGATFEESAAVARMNGRGITNLIAQTQTTGSSPLRVVLCSNYVHNTKSAVSAFLLKQRGYNVIGVHMINWDTQDENKDSCPGKNEMIDARRVCEHLGIEFYVMNFVKEYWNNSVEEKFGISNVATGHYARTSLGAFHDTPNEEVKLYRAREPLKDQTYFLSSLTQDQIKNIMFPIGSLYKSEVKEIAETAGLTPFITKTESMGMCFIGKKKNFEEFLINYISPIEGRFCDIETGSIIPDLIHRGIHNFNLGKKVNFNCVEGNRSSLQNISSSDALYVAGCDFQTQTVYVCKGYSNTKLYATRILVSKINMISDTFQKFLQNQHSKTRDPLRILIQRTHSPILCKLNFSSEKPLQYSNYLEIEPLYPLRAPGPGQKLYSFRYVFSIWEMNVWDVQKLKEYWKH</sequence>
<dbReference type="InterPro" id="IPR036045">
    <property type="entry name" value="Sec1-like_sf"/>
</dbReference>
<dbReference type="Gene3D" id="3.40.50.620">
    <property type="entry name" value="HUPs"/>
    <property type="match status" value="2"/>
</dbReference>
<accession>A0A915LID2</accession>
<dbReference type="Gene3D" id="3.40.50.2060">
    <property type="match status" value="1"/>
</dbReference>
<reference evidence="3" key="1">
    <citation type="submission" date="2022-11" db="UniProtKB">
        <authorList>
            <consortium name="WormBaseParasite"/>
        </authorList>
    </citation>
    <scope>IDENTIFICATION</scope>
</reference>
<dbReference type="InterPro" id="IPR001619">
    <property type="entry name" value="Sec1-like"/>
</dbReference>
<dbReference type="InterPro" id="IPR043127">
    <property type="entry name" value="Sec-1-like_dom3a"/>
</dbReference>
<evidence type="ECO:0000256" key="1">
    <source>
        <dbReference type="ARBA" id="ARBA00009884"/>
    </source>
</evidence>
<dbReference type="InterPro" id="IPR043154">
    <property type="entry name" value="Sec-1-like_dom1"/>
</dbReference>
<evidence type="ECO:0000313" key="3">
    <source>
        <dbReference type="WBParaSite" id="scaffold1228_cov289.g2706"/>
    </source>
</evidence>
<dbReference type="Gene3D" id="3.90.830.10">
    <property type="entry name" value="Syntaxin Binding Protein 1, Chain A, domain 2"/>
    <property type="match status" value="1"/>
</dbReference>
<name>A0A915LID2_MELJA</name>
<keyword evidence="2" id="KW-1185">Reference proteome</keyword>
<dbReference type="InterPro" id="IPR014729">
    <property type="entry name" value="Rossmann-like_a/b/a_fold"/>
</dbReference>
<evidence type="ECO:0000313" key="2">
    <source>
        <dbReference type="Proteomes" id="UP000887561"/>
    </source>
</evidence>
<dbReference type="Gene3D" id="3.40.50.1910">
    <property type="match status" value="1"/>
</dbReference>
<proteinExistence type="inferred from homology"/>
<dbReference type="AlphaFoldDB" id="A0A915LID2"/>
<dbReference type="Proteomes" id="UP000887561">
    <property type="component" value="Unplaced"/>
</dbReference>
<comment type="similarity">
    <text evidence="1">Belongs to the STXBP/unc-18/SEC1 family.</text>
</comment>
<dbReference type="Gene3D" id="1.25.40.60">
    <property type="match status" value="1"/>
</dbReference>
<dbReference type="SUPFAM" id="SSF52402">
    <property type="entry name" value="Adenine nucleotide alpha hydrolases-like"/>
    <property type="match status" value="1"/>
</dbReference>
<dbReference type="InterPro" id="IPR027482">
    <property type="entry name" value="Sec1-like_dom2"/>
</dbReference>
<dbReference type="WBParaSite" id="scaffold1228_cov289.g2706">
    <property type="protein sequence ID" value="scaffold1228_cov289.g2706"/>
    <property type="gene ID" value="scaffold1228_cov289.g2706"/>
</dbReference>
<dbReference type="SUPFAM" id="SSF56815">
    <property type="entry name" value="Sec1/munc18-like (SM) proteins"/>
    <property type="match status" value="1"/>
</dbReference>
<dbReference type="PANTHER" id="PTHR11679">
    <property type="entry name" value="VESICLE PROTEIN SORTING-ASSOCIATED"/>
    <property type="match status" value="1"/>
</dbReference>
<protein>
    <submittedName>
        <fullName evidence="3">tRNA-5-taurinomethyluridine 2-sulfurtransferase</fullName>
    </submittedName>
</protein>
<organism evidence="2 3">
    <name type="scientific">Meloidogyne javanica</name>
    <name type="common">Root-knot nematode worm</name>
    <dbReference type="NCBI Taxonomy" id="6303"/>
    <lineage>
        <taxon>Eukaryota</taxon>
        <taxon>Metazoa</taxon>
        <taxon>Ecdysozoa</taxon>
        <taxon>Nematoda</taxon>
        <taxon>Chromadorea</taxon>
        <taxon>Rhabditida</taxon>
        <taxon>Tylenchina</taxon>
        <taxon>Tylenchomorpha</taxon>
        <taxon>Tylenchoidea</taxon>
        <taxon>Meloidogynidae</taxon>
        <taxon>Meloidogyninae</taxon>
        <taxon>Meloidogyne</taxon>
        <taxon>Meloidogyne incognita group</taxon>
    </lineage>
</organism>